<accession>A0A8J2I1K7</accession>
<keyword evidence="2" id="KW-1185">Reference proteome</keyword>
<evidence type="ECO:0000313" key="1">
    <source>
        <dbReference type="EMBL" id="CAG5156627.1"/>
    </source>
</evidence>
<reference evidence="1" key="1">
    <citation type="submission" date="2021-05" db="EMBL/GenBank/DDBJ databases">
        <authorList>
            <person name="Stam R."/>
        </authorList>
    </citation>
    <scope>NUCLEOTIDE SEQUENCE</scope>
    <source>
        <strain evidence="1">CS162</strain>
    </source>
</reference>
<dbReference type="OrthoDB" id="4500473at2759"/>
<sequence length="272" mass="30167">MPPNPSTKTRKFYLRAPDLEFRLNGPIKIGNILTDLSLPQDPISFLDPLPNIISGSGYSKGRTESEHHSSVHAGLSAKLYDVFGGQAEAKRSSSVKTIYEFKELEALYLEKTPTVKEMKALRERDAEVKSALKNKPVYIVTGLKIAKGLKYTNKRASERSAELSGGAHVTEDVTLGANANGEQDGETTVLGDCILAYRLHIVKKEGWSWRGEVDLNAKSYLPGDAGFMNQKDEVDDFKVATEEVQPKDVAFFAKEQEFSGLKYVDFADEEEE</sequence>
<name>A0A8J2I1K7_9PLEO</name>
<comment type="caution">
    <text evidence="1">The sequence shown here is derived from an EMBL/GenBank/DDBJ whole genome shotgun (WGS) entry which is preliminary data.</text>
</comment>
<protein>
    <submittedName>
        <fullName evidence="1">Uncharacterized protein</fullName>
    </submittedName>
</protein>
<proteinExistence type="predicted"/>
<organism evidence="1 2">
    <name type="scientific">Alternaria atra</name>
    <dbReference type="NCBI Taxonomy" id="119953"/>
    <lineage>
        <taxon>Eukaryota</taxon>
        <taxon>Fungi</taxon>
        <taxon>Dikarya</taxon>
        <taxon>Ascomycota</taxon>
        <taxon>Pezizomycotina</taxon>
        <taxon>Dothideomycetes</taxon>
        <taxon>Pleosporomycetidae</taxon>
        <taxon>Pleosporales</taxon>
        <taxon>Pleosporineae</taxon>
        <taxon>Pleosporaceae</taxon>
        <taxon>Alternaria</taxon>
        <taxon>Alternaria sect. Ulocladioides</taxon>
    </lineage>
</organism>
<dbReference type="Proteomes" id="UP000676310">
    <property type="component" value="Unassembled WGS sequence"/>
</dbReference>
<dbReference type="GeneID" id="67016090"/>
<gene>
    <name evidence="1" type="ORF">ALTATR162_LOCUS4424</name>
</gene>
<dbReference type="EMBL" id="CAJRGZ010000017">
    <property type="protein sequence ID" value="CAG5156627.1"/>
    <property type="molecule type" value="Genomic_DNA"/>
</dbReference>
<dbReference type="AlphaFoldDB" id="A0A8J2I1K7"/>
<evidence type="ECO:0000313" key="2">
    <source>
        <dbReference type="Proteomes" id="UP000676310"/>
    </source>
</evidence>
<dbReference type="RefSeq" id="XP_043167970.1">
    <property type="nucleotide sequence ID" value="XM_043312035.1"/>
</dbReference>